<keyword evidence="4" id="KW-1185">Reference proteome</keyword>
<proteinExistence type="predicted"/>
<evidence type="ECO:0000313" key="3">
    <source>
        <dbReference type="EMBL" id="KAF2433923.1"/>
    </source>
</evidence>
<reference evidence="3" key="1">
    <citation type="journal article" date="2020" name="Stud. Mycol.">
        <title>101 Dothideomycetes genomes: a test case for predicting lifestyles and emergence of pathogens.</title>
        <authorList>
            <person name="Haridas S."/>
            <person name="Albert R."/>
            <person name="Binder M."/>
            <person name="Bloem J."/>
            <person name="Labutti K."/>
            <person name="Salamov A."/>
            <person name="Andreopoulos B."/>
            <person name="Baker S."/>
            <person name="Barry K."/>
            <person name="Bills G."/>
            <person name="Bluhm B."/>
            <person name="Cannon C."/>
            <person name="Castanera R."/>
            <person name="Culley D."/>
            <person name="Daum C."/>
            <person name="Ezra D."/>
            <person name="Gonzalez J."/>
            <person name="Henrissat B."/>
            <person name="Kuo A."/>
            <person name="Liang C."/>
            <person name="Lipzen A."/>
            <person name="Lutzoni F."/>
            <person name="Magnuson J."/>
            <person name="Mondo S."/>
            <person name="Nolan M."/>
            <person name="Ohm R."/>
            <person name="Pangilinan J."/>
            <person name="Park H.-J."/>
            <person name="Ramirez L."/>
            <person name="Alfaro M."/>
            <person name="Sun H."/>
            <person name="Tritt A."/>
            <person name="Yoshinaga Y."/>
            <person name="Zwiers L.-H."/>
            <person name="Turgeon B."/>
            <person name="Goodwin S."/>
            <person name="Spatafora J."/>
            <person name="Crous P."/>
            <person name="Grigoriev I."/>
        </authorList>
    </citation>
    <scope>NUCLEOTIDE SEQUENCE</scope>
    <source>
        <strain evidence="3">CBS 130266</strain>
    </source>
</reference>
<gene>
    <name evidence="3" type="ORF">EJ08DRAFT_657630</name>
</gene>
<evidence type="ECO:0000256" key="1">
    <source>
        <dbReference type="SAM" id="MobiDB-lite"/>
    </source>
</evidence>
<comment type="caution">
    <text evidence="3">The sequence shown here is derived from an EMBL/GenBank/DDBJ whole genome shotgun (WGS) entry which is preliminary data.</text>
</comment>
<organism evidence="3 4">
    <name type="scientific">Tothia fuscella</name>
    <dbReference type="NCBI Taxonomy" id="1048955"/>
    <lineage>
        <taxon>Eukaryota</taxon>
        <taxon>Fungi</taxon>
        <taxon>Dikarya</taxon>
        <taxon>Ascomycota</taxon>
        <taxon>Pezizomycotina</taxon>
        <taxon>Dothideomycetes</taxon>
        <taxon>Pleosporomycetidae</taxon>
        <taxon>Venturiales</taxon>
        <taxon>Cylindrosympodiaceae</taxon>
        <taxon>Tothia</taxon>
    </lineage>
</organism>
<dbReference type="AlphaFoldDB" id="A0A9P4NZ51"/>
<name>A0A9P4NZ51_9PEZI</name>
<feature type="transmembrane region" description="Helical" evidence="2">
    <location>
        <begin position="38"/>
        <end position="62"/>
    </location>
</feature>
<keyword evidence="2" id="KW-1133">Transmembrane helix</keyword>
<keyword evidence="2" id="KW-0812">Transmembrane</keyword>
<evidence type="ECO:0000256" key="2">
    <source>
        <dbReference type="SAM" id="Phobius"/>
    </source>
</evidence>
<protein>
    <submittedName>
        <fullName evidence="3">Uncharacterized protein</fullName>
    </submittedName>
</protein>
<keyword evidence="2" id="KW-0472">Membrane</keyword>
<dbReference type="EMBL" id="MU007018">
    <property type="protein sequence ID" value="KAF2433923.1"/>
    <property type="molecule type" value="Genomic_DNA"/>
</dbReference>
<accession>A0A9P4NZ51</accession>
<sequence length="224" mass="24514">MAPITITLSTPATYTSTDQEAAPLSTTNQENAQSPKGVGIAIGIAILVCMLVILTTTIYFCIRRRRMYRVKSTERVIEGRVDRVRKEHKHKLPTAGAPPPPPPPYERHSSSDSISTPRDGSRDSLINDGRGERLAGDMSFPFGSGIGNGNVNETTNINANGPQSGRNNQNEDAILERVDSWITTDTRSVYKDGESAKDYGMIHVAMPPPMPLPELPKQAYRPAR</sequence>
<feature type="region of interest" description="Disordered" evidence="1">
    <location>
        <begin position="81"/>
        <end position="134"/>
    </location>
</feature>
<dbReference type="Proteomes" id="UP000800235">
    <property type="component" value="Unassembled WGS sequence"/>
</dbReference>
<evidence type="ECO:0000313" key="4">
    <source>
        <dbReference type="Proteomes" id="UP000800235"/>
    </source>
</evidence>